<sequence>MSLLAPNSATLAAESCIICNEPLLIQLDVEDVEEGEPGYIYDDVELPCRHHIHYECAREAYDESDGSVSQCPFCSQPLLIQGKFLVTVRNEGGVTEQFDLGADLQEQQYLAAHPQEALNEALLSMAFSGDLDAVKETLAQGADLDATQAKTGMTALHLCALNNDANIIRFLVEAGADKTVRAGNGMDALQLAISEGSHDAAYALQ</sequence>
<keyword evidence="2 3" id="KW-0040">ANK repeat</keyword>
<keyword evidence="4" id="KW-0862">Zinc</keyword>
<dbReference type="InterPro" id="IPR036770">
    <property type="entry name" value="Ankyrin_rpt-contain_sf"/>
</dbReference>
<dbReference type="STRING" id="56484.A0A1Y2EU35"/>
<gene>
    <name evidence="6" type="ORF">BCR37DRAFT_384467</name>
</gene>
<dbReference type="EMBL" id="MCFI01000030">
    <property type="protein sequence ID" value="ORY74355.1"/>
    <property type="molecule type" value="Genomic_DNA"/>
</dbReference>
<protein>
    <recommendedName>
        <fullName evidence="5">RING-type domain-containing protein</fullName>
    </recommendedName>
</protein>
<dbReference type="InterPro" id="IPR013083">
    <property type="entry name" value="Znf_RING/FYVE/PHD"/>
</dbReference>
<dbReference type="PROSITE" id="PS50088">
    <property type="entry name" value="ANK_REPEAT"/>
    <property type="match status" value="1"/>
</dbReference>
<dbReference type="InterPro" id="IPR001841">
    <property type="entry name" value="Znf_RING"/>
</dbReference>
<dbReference type="SMART" id="SM00184">
    <property type="entry name" value="RING"/>
    <property type="match status" value="1"/>
</dbReference>
<organism evidence="6 7">
    <name type="scientific">Protomyces lactucae-debilis</name>
    <dbReference type="NCBI Taxonomy" id="2754530"/>
    <lineage>
        <taxon>Eukaryota</taxon>
        <taxon>Fungi</taxon>
        <taxon>Dikarya</taxon>
        <taxon>Ascomycota</taxon>
        <taxon>Taphrinomycotina</taxon>
        <taxon>Taphrinomycetes</taxon>
        <taxon>Taphrinales</taxon>
        <taxon>Protomycetaceae</taxon>
        <taxon>Protomyces</taxon>
    </lineage>
</organism>
<dbReference type="PROSITE" id="PS50089">
    <property type="entry name" value="ZF_RING_2"/>
    <property type="match status" value="1"/>
</dbReference>
<dbReference type="AlphaFoldDB" id="A0A1Y2EU35"/>
<evidence type="ECO:0000256" key="1">
    <source>
        <dbReference type="ARBA" id="ARBA00022737"/>
    </source>
</evidence>
<proteinExistence type="predicted"/>
<dbReference type="PROSITE" id="PS50297">
    <property type="entry name" value="ANK_REP_REGION"/>
    <property type="match status" value="1"/>
</dbReference>
<dbReference type="Proteomes" id="UP000193685">
    <property type="component" value="Unassembled WGS sequence"/>
</dbReference>
<evidence type="ECO:0000259" key="5">
    <source>
        <dbReference type="PROSITE" id="PS50089"/>
    </source>
</evidence>
<keyword evidence="7" id="KW-1185">Reference proteome</keyword>
<name>A0A1Y2EU35_PROLT</name>
<dbReference type="InterPro" id="IPR002110">
    <property type="entry name" value="Ankyrin_rpt"/>
</dbReference>
<reference evidence="6 7" key="1">
    <citation type="submission" date="2016-07" db="EMBL/GenBank/DDBJ databases">
        <title>Pervasive Adenine N6-methylation of Active Genes in Fungi.</title>
        <authorList>
            <consortium name="DOE Joint Genome Institute"/>
            <person name="Mondo S.J."/>
            <person name="Dannebaum R.O."/>
            <person name="Kuo R.C."/>
            <person name="Labutti K."/>
            <person name="Haridas S."/>
            <person name="Kuo A."/>
            <person name="Salamov A."/>
            <person name="Ahrendt S.R."/>
            <person name="Lipzen A."/>
            <person name="Sullivan W."/>
            <person name="Andreopoulos W.B."/>
            <person name="Clum A."/>
            <person name="Lindquist E."/>
            <person name="Daum C."/>
            <person name="Ramamoorthy G.K."/>
            <person name="Gryganskyi A."/>
            <person name="Culley D."/>
            <person name="Magnuson J.K."/>
            <person name="James T.Y."/>
            <person name="O'Malley M.A."/>
            <person name="Stajich J.E."/>
            <person name="Spatafora J.W."/>
            <person name="Visel A."/>
            <person name="Grigoriev I.V."/>
        </authorList>
    </citation>
    <scope>NUCLEOTIDE SEQUENCE [LARGE SCALE GENOMIC DNA]</scope>
    <source>
        <strain evidence="6 7">12-1054</strain>
    </source>
</reference>
<dbReference type="Gene3D" id="1.25.40.20">
    <property type="entry name" value="Ankyrin repeat-containing domain"/>
    <property type="match status" value="1"/>
</dbReference>
<evidence type="ECO:0000313" key="6">
    <source>
        <dbReference type="EMBL" id="ORY74355.1"/>
    </source>
</evidence>
<dbReference type="GO" id="GO:0008270">
    <property type="term" value="F:zinc ion binding"/>
    <property type="evidence" value="ECO:0007669"/>
    <property type="project" value="UniProtKB-KW"/>
</dbReference>
<dbReference type="RefSeq" id="XP_040722004.1">
    <property type="nucleotide sequence ID" value="XM_040870238.1"/>
</dbReference>
<dbReference type="GeneID" id="63786837"/>
<dbReference type="OrthoDB" id="46529at2759"/>
<keyword evidence="1" id="KW-0677">Repeat</keyword>
<dbReference type="SUPFAM" id="SSF57850">
    <property type="entry name" value="RING/U-box"/>
    <property type="match status" value="1"/>
</dbReference>
<feature type="repeat" description="ANK" evidence="3">
    <location>
        <begin position="151"/>
        <end position="183"/>
    </location>
</feature>
<dbReference type="SUPFAM" id="SSF48403">
    <property type="entry name" value="Ankyrin repeat"/>
    <property type="match status" value="1"/>
</dbReference>
<evidence type="ECO:0000256" key="3">
    <source>
        <dbReference type="PROSITE-ProRule" id="PRU00023"/>
    </source>
</evidence>
<dbReference type="Gene3D" id="3.30.40.10">
    <property type="entry name" value="Zinc/RING finger domain, C3HC4 (zinc finger)"/>
    <property type="match status" value="1"/>
</dbReference>
<dbReference type="PANTHER" id="PTHR24198:SF165">
    <property type="entry name" value="ANKYRIN REPEAT-CONTAINING PROTEIN-RELATED"/>
    <property type="match status" value="1"/>
</dbReference>
<keyword evidence="4" id="KW-0863">Zinc-finger</keyword>
<accession>A0A1Y2EU35</accession>
<evidence type="ECO:0000313" key="7">
    <source>
        <dbReference type="Proteomes" id="UP000193685"/>
    </source>
</evidence>
<dbReference type="SMART" id="SM00248">
    <property type="entry name" value="ANK"/>
    <property type="match status" value="2"/>
</dbReference>
<comment type="caution">
    <text evidence="6">The sequence shown here is derived from an EMBL/GenBank/DDBJ whole genome shotgun (WGS) entry which is preliminary data.</text>
</comment>
<dbReference type="Pfam" id="PF12796">
    <property type="entry name" value="Ank_2"/>
    <property type="match status" value="1"/>
</dbReference>
<evidence type="ECO:0000256" key="2">
    <source>
        <dbReference type="ARBA" id="ARBA00023043"/>
    </source>
</evidence>
<keyword evidence="4" id="KW-0479">Metal-binding</keyword>
<evidence type="ECO:0000256" key="4">
    <source>
        <dbReference type="PROSITE-ProRule" id="PRU00175"/>
    </source>
</evidence>
<dbReference type="OMA" id="ECAREAY"/>
<dbReference type="PANTHER" id="PTHR24198">
    <property type="entry name" value="ANKYRIN REPEAT AND PROTEIN KINASE DOMAIN-CONTAINING PROTEIN"/>
    <property type="match status" value="1"/>
</dbReference>
<feature type="domain" description="RING-type" evidence="5">
    <location>
        <begin position="16"/>
        <end position="75"/>
    </location>
</feature>